<feature type="domain" description="Scytalone dehydratase-like protein Arp1 N-terminal" evidence="3">
    <location>
        <begin position="35"/>
        <end position="150"/>
    </location>
</feature>
<feature type="domain" description="Amidase" evidence="2">
    <location>
        <begin position="191"/>
        <end position="354"/>
    </location>
</feature>
<evidence type="ECO:0000313" key="5">
    <source>
        <dbReference type="Proteomes" id="UP000639643"/>
    </source>
</evidence>
<comment type="caution">
    <text evidence="4">The sequence shown here is derived from an EMBL/GenBank/DDBJ whole genome shotgun (WGS) entry which is preliminary data.</text>
</comment>
<dbReference type="Gene3D" id="3.90.1300.10">
    <property type="entry name" value="Amidase signature (AS) domain"/>
    <property type="match status" value="1"/>
</dbReference>
<proteinExistence type="predicted"/>
<dbReference type="InterPro" id="IPR036928">
    <property type="entry name" value="AS_sf"/>
</dbReference>
<accession>A0A8H6MN91</accession>
<dbReference type="InterPro" id="IPR023631">
    <property type="entry name" value="Amidase_dom"/>
</dbReference>
<dbReference type="SUPFAM" id="SSF75304">
    <property type="entry name" value="Amidase signature (AS) enzymes"/>
    <property type="match status" value="1"/>
</dbReference>
<evidence type="ECO:0000259" key="3">
    <source>
        <dbReference type="Pfam" id="PF26053"/>
    </source>
</evidence>
<organism evidence="4 5">
    <name type="scientific">Colletotrichum musicola</name>
    <dbReference type="NCBI Taxonomy" id="2175873"/>
    <lineage>
        <taxon>Eukaryota</taxon>
        <taxon>Fungi</taxon>
        <taxon>Dikarya</taxon>
        <taxon>Ascomycota</taxon>
        <taxon>Pezizomycotina</taxon>
        <taxon>Sordariomycetes</taxon>
        <taxon>Hypocreomycetidae</taxon>
        <taxon>Glomerellales</taxon>
        <taxon>Glomerellaceae</taxon>
        <taxon>Colletotrichum</taxon>
        <taxon>Colletotrichum orchidearum species complex</taxon>
    </lineage>
</organism>
<dbReference type="AlphaFoldDB" id="A0A8H6MN91"/>
<dbReference type="PANTHER" id="PTHR46310">
    <property type="entry name" value="AMIDASE 1"/>
    <property type="match status" value="1"/>
</dbReference>
<dbReference type="Proteomes" id="UP000639643">
    <property type="component" value="Unassembled WGS sequence"/>
</dbReference>
<dbReference type="PANTHER" id="PTHR46310:SF7">
    <property type="entry name" value="AMIDASE 1"/>
    <property type="match status" value="1"/>
</dbReference>
<reference evidence="4" key="1">
    <citation type="journal article" date="2020" name="Phytopathology">
        <title>Genome Sequence Resources of Colletotrichum truncatum, C. plurivorum, C. musicola, and C. sojae: Four Species Pathogenic to Soybean (Glycine max).</title>
        <authorList>
            <person name="Rogerio F."/>
            <person name="Boufleur T.R."/>
            <person name="Ciampi-Guillardi M."/>
            <person name="Sukno S.A."/>
            <person name="Thon M.R."/>
            <person name="Massola Junior N.S."/>
            <person name="Baroncelli R."/>
        </authorList>
    </citation>
    <scope>NUCLEOTIDE SEQUENCE</scope>
    <source>
        <strain evidence="4">LFN0074</strain>
    </source>
</reference>
<dbReference type="InterPro" id="IPR058329">
    <property type="entry name" value="Arp1_N"/>
</dbReference>
<dbReference type="OrthoDB" id="5423360at2759"/>
<evidence type="ECO:0000313" key="4">
    <source>
        <dbReference type="EMBL" id="KAF6802218.1"/>
    </source>
</evidence>
<sequence length="592" mass="63528">MWSLQITLGLLGLAGATLVDRGRVTESPSAVEILGSDLFPLAVIEAPGPEISAEELINITTTYDALDDVFQPAFLQSIYIRVADSESHATGLSDISNQLSELGTTLLLSPGGLTDNSAGIANAIVELDLPKGPYFVSVCAGDIYKAYRLYEDDHLAFWQGVIDDGDDGFVPLPASTQSPLAKSIAVPSRLYYTETEDKPLAGLRLGVKDLFHIKGIATTGGSRVYYNLYGIQNNTAPSVQRLIDLGAVVVGKMATAQFASGERAAADWVDFHAPFNARGDGYQTPTGSSSGSGAGIGAYDWLDISIGSDTGGSMRGPAGLNGIFGNRPSTGAISLDQVIPLTPIADTAGIFARSGSLWSKVTRLWYSKFASKFTSLSLEVDLTPGNFTQLWAETHGDINELLSMVFGIVASWDQWRLLGKLFYDDYVAKFNGRQPYDNLAPLMVWQWAEANGTDDSYAEALRNVSVFKSWYETEGYGRRDPGSCSEGLYLYPWTFGTPAYRDVYFQAPVAGPISFTDQIIAVVSGGPEVIVPIGEVQYNSTKSGEYRVSSGHNGAADGAGVVITSSPVSFGILRGRVSCDQLLQDRGFILDF</sequence>
<gene>
    <name evidence="4" type="ORF">CMUS01_15426</name>
</gene>
<feature type="signal peptide" evidence="1">
    <location>
        <begin position="1"/>
        <end position="16"/>
    </location>
</feature>
<feature type="chain" id="PRO_5034695769" description="Amidase" evidence="1">
    <location>
        <begin position="17"/>
        <end position="592"/>
    </location>
</feature>
<dbReference type="Pfam" id="PF26053">
    <property type="entry name" value="DUF8016"/>
    <property type="match status" value="1"/>
</dbReference>
<evidence type="ECO:0000256" key="1">
    <source>
        <dbReference type="SAM" id="SignalP"/>
    </source>
</evidence>
<evidence type="ECO:0000259" key="2">
    <source>
        <dbReference type="Pfam" id="PF01425"/>
    </source>
</evidence>
<keyword evidence="1" id="KW-0732">Signal</keyword>
<evidence type="ECO:0008006" key="6">
    <source>
        <dbReference type="Google" id="ProtNLM"/>
    </source>
</evidence>
<keyword evidence="5" id="KW-1185">Reference proteome</keyword>
<dbReference type="Pfam" id="PF01425">
    <property type="entry name" value="Amidase"/>
    <property type="match status" value="1"/>
</dbReference>
<dbReference type="EMBL" id="WIGM01001287">
    <property type="protein sequence ID" value="KAF6802218.1"/>
    <property type="molecule type" value="Genomic_DNA"/>
</dbReference>
<name>A0A8H6MN91_9PEZI</name>
<protein>
    <recommendedName>
        <fullName evidence="6">Amidase</fullName>
    </recommendedName>
</protein>